<comment type="caution">
    <text evidence="2">The sequence shown here is derived from an EMBL/GenBank/DDBJ whole genome shotgun (WGS) entry which is preliminary data.</text>
</comment>
<dbReference type="Proteomes" id="UP001630127">
    <property type="component" value="Unassembled WGS sequence"/>
</dbReference>
<dbReference type="AlphaFoldDB" id="A0ABD2YCX5"/>
<organism evidence="2 3">
    <name type="scientific">Cinchona calisaya</name>
    <dbReference type="NCBI Taxonomy" id="153742"/>
    <lineage>
        <taxon>Eukaryota</taxon>
        <taxon>Viridiplantae</taxon>
        <taxon>Streptophyta</taxon>
        <taxon>Embryophyta</taxon>
        <taxon>Tracheophyta</taxon>
        <taxon>Spermatophyta</taxon>
        <taxon>Magnoliopsida</taxon>
        <taxon>eudicotyledons</taxon>
        <taxon>Gunneridae</taxon>
        <taxon>Pentapetalae</taxon>
        <taxon>asterids</taxon>
        <taxon>lamiids</taxon>
        <taxon>Gentianales</taxon>
        <taxon>Rubiaceae</taxon>
        <taxon>Cinchonoideae</taxon>
        <taxon>Cinchoneae</taxon>
        <taxon>Cinchona</taxon>
    </lineage>
</organism>
<gene>
    <name evidence="2" type="ORF">ACH5RR_033835</name>
</gene>
<proteinExistence type="predicted"/>
<accession>A0ABD2YCX5</accession>
<sequence length="125" mass="14191">MVRIHPERYPNGVYKKLHSRNAGPFKILKKISSNAYVLELPEDMSINNIFNIEDLTSYTRYLIDPAEKATTISLSPNTCLRGEVYDVLDHQPVSTRGDGYQKYLFTGRGVHVLIVHGLLMQNLGN</sequence>
<feature type="domain" description="Tf2-1-like SH3-like" evidence="1">
    <location>
        <begin position="1"/>
        <end position="58"/>
    </location>
</feature>
<name>A0ABD2YCX5_9GENT</name>
<dbReference type="EMBL" id="JBJUIK010000014">
    <property type="protein sequence ID" value="KAL3503994.1"/>
    <property type="molecule type" value="Genomic_DNA"/>
</dbReference>
<protein>
    <recommendedName>
        <fullName evidence="1">Tf2-1-like SH3-like domain-containing protein</fullName>
    </recommendedName>
</protein>
<evidence type="ECO:0000313" key="2">
    <source>
        <dbReference type="EMBL" id="KAL3503994.1"/>
    </source>
</evidence>
<evidence type="ECO:0000313" key="3">
    <source>
        <dbReference type="Proteomes" id="UP001630127"/>
    </source>
</evidence>
<dbReference type="InterPro" id="IPR056924">
    <property type="entry name" value="SH3_Tf2-1"/>
</dbReference>
<dbReference type="Pfam" id="PF24626">
    <property type="entry name" value="SH3_Tf2-1"/>
    <property type="match status" value="1"/>
</dbReference>
<evidence type="ECO:0000259" key="1">
    <source>
        <dbReference type="Pfam" id="PF24626"/>
    </source>
</evidence>
<keyword evidence="3" id="KW-1185">Reference proteome</keyword>
<reference evidence="2 3" key="1">
    <citation type="submission" date="2024-11" db="EMBL/GenBank/DDBJ databases">
        <title>A near-complete genome assembly of Cinchona calisaya.</title>
        <authorList>
            <person name="Lian D.C."/>
            <person name="Zhao X.W."/>
            <person name="Wei L."/>
        </authorList>
    </citation>
    <scope>NUCLEOTIDE SEQUENCE [LARGE SCALE GENOMIC DNA]</scope>
    <source>
        <tissue evidence="2">Nenye</tissue>
    </source>
</reference>